<evidence type="ECO:0000313" key="2">
    <source>
        <dbReference type="EMBL" id="VEU74685.1"/>
    </source>
</evidence>
<sequence length="133" mass="14865">MNNLNTVAVKPKTLSITISQIFVFLFLSLCLISFVISSAIKPKISYMFLMVVPFSWLICLSAFGTTIAYKRKKDSNNTIFWLFISLFSLLNIFLTSLAIGLISVDKSVAGHVLFSCMNLLIIVLNISSLFVKK</sequence>
<name>A0A449B2B1_9BACT</name>
<keyword evidence="3" id="KW-1185">Reference proteome</keyword>
<proteinExistence type="predicted"/>
<protein>
    <submittedName>
        <fullName evidence="2">Uncharacterized protein</fullName>
    </submittedName>
</protein>
<evidence type="ECO:0000313" key="3">
    <source>
        <dbReference type="Proteomes" id="UP000290985"/>
    </source>
</evidence>
<dbReference type="AlphaFoldDB" id="A0A449B2B1"/>
<gene>
    <name evidence="2" type="ORF">NCTC10181_00543</name>
</gene>
<keyword evidence="1" id="KW-0472">Membrane</keyword>
<dbReference type="Proteomes" id="UP000290985">
    <property type="component" value="Chromosome"/>
</dbReference>
<feature type="transmembrane region" description="Helical" evidence="1">
    <location>
        <begin position="108"/>
        <end position="131"/>
    </location>
</feature>
<feature type="transmembrane region" description="Helical" evidence="1">
    <location>
        <begin position="46"/>
        <end position="67"/>
    </location>
</feature>
<dbReference type="EMBL" id="LR215036">
    <property type="protein sequence ID" value="VEU74685.1"/>
    <property type="molecule type" value="Genomic_DNA"/>
</dbReference>
<reference evidence="2 3" key="1">
    <citation type="submission" date="2019-01" db="EMBL/GenBank/DDBJ databases">
        <authorList>
            <consortium name="Pathogen Informatics"/>
        </authorList>
    </citation>
    <scope>NUCLEOTIDE SEQUENCE [LARGE SCALE GENOMIC DNA]</scope>
    <source>
        <strain evidence="2 3">NCTC10181</strain>
    </source>
</reference>
<accession>A0A449B2B1</accession>
<keyword evidence="1" id="KW-0812">Transmembrane</keyword>
<keyword evidence="1" id="KW-1133">Transmembrane helix</keyword>
<dbReference type="RefSeq" id="WP_129725492.1">
    <property type="nucleotide sequence ID" value="NZ_CP101807.1"/>
</dbReference>
<dbReference type="KEGG" id="mcit:NCTC10181_00543"/>
<organism evidence="2 3">
    <name type="scientific">Mycoplasmopsis citelli</name>
    <dbReference type="NCBI Taxonomy" id="171281"/>
    <lineage>
        <taxon>Bacteria</taxon>
        <taxon>Bacillati</taxon>
        <taxon>Mycoplasmatota</taxon>
        <taxon>Mycoplasmoidales</taxon>
        <taxon>Metamycoplasmataceae</taxon>
        <taxon>Mycoplasmopsis</taxon>
    </lineage>
</organism>
<feature type="transmembrane region" description="Helical" evidence="1">
    <location>
        <begin position="79"/>
        <end position="102"/>
    </location>
</feature>
<evidence type="ECO:0000256" key="1">
    <source>
        <dbReference type="SAM" id="Phobius"/>
    </source>
</evidence>
<feature type="transmembrane region" description="Helical" evidence="1">
    <location>
        <begin position="21"/>
        <end position="40"/>
    </location>
</feature>
<dbReference type="OrthoDB" id="10017033at2"/>